<evidence type="ECO:0000313" key="9">
    <source>
        <dbReference type="EMBL" id="OQV23715.1"/>
    </source>
</evidence>
<dbReference type="OrthoDB" id="441444at2759"/>
<dbReference type="GO" id="GO:0003735">
    <property type="term" value="F:structural constituent of ribosome"/>
    <property type="evidence" value="ECO:0007669"/>
    <property type="project" value="InterPro"/>
</dbReference>
<organism evidence="9 10">
    <name type="scientific">Hypsibius exemplaris</name>
    <name type="common">Freshwater tardigrade</name>
    <dbReference type="NCBI Taxonomy" id="2072580"/>
    <lineage>
        <taxon>Eukaryota</taxon>
        <taxon>Metazoa</taxon>
        <taxon>Ecdysozoa</taxon>
        <taxon>Tardigrada</taxon>
        <taxon>Eutardigrada</taxon>
        <taxon>Parachela</taxon>
        <taxon>Hypsibioidea</taxon>
        <taxon>Hypsibiidae</taxon>
        <taxon>Hypsibius</taxon>
    </lineage>
</organism>
<reference evidence="10" key="1">
    <citation type="submission" date="2017-01" db="EMBL/GenBank/DDBJ databases">
        <title>Comparative genomics of anhydrobiosis in the tardigrade Hypsibius dujardini.</title>
        <authorList>
            <person name="Yoshida Y."/>
            <person name="Koutsovoulos G."/>
            <person name="Laetsch D."/>
            <person name="Stevens L."/>
            <person name="Kumar S."/>
            <person name="Horikawa D."/>
            <person name="Ishino K."/>
            <person name="Komine S."/>
            <person name="Tomita M."/>
            <person name="Blaxter M."/>
            <person name="Arakawa K."/>
        </authorList>
    </citation>
    <scope>NUCLEOTIDE SEQUENCE [LARGE SCALE GENOMIC DNA]</scope>
    <source>
        <strain evidence="10">Z151</strain>
    </source>
</reference>
<dbReference type="EMBL" id="MTYJ01000010">
    <property type="protein sequence ID" value="OQV23715.1"/>
    <property type="molecule type" value="Genomic_DNA"/>
</dbReference>
<gene>
    <name evidence="9" type="ORF">BV898_02452</name>
</gene>
<dbReference type="GO" id="GO:0003723">
    <property type="term" value="F:RNA binding"/>
    <property type="evidence" value="ECO:0007669"/>
    <property type="project" value="TreeGrafter"/>
</dbReference>
<evidence type="ECO:0000256" key="7">
    <source>
        <dbReference type="ARBA" id="ARBA00035249"/>
    </source>
</evidence>
<comment type="subcellular location">
    <subcellularLocation>
        <location evidence="1">Mitochondrion</location>
    </subcellularLocation>
</comment>
<keyword evidence="3" id="KW-0809">Transit peptide</keyword>
<comment type="similarity">
    <text evidence="2">Belongs to the universal ribosomal protein uS15 family.</text>
</comment>
<evidence type="ECO:0000256" key="3">
    <source>
        <dbReference type="ARBA" id="ARBA00022946"/>
    </source>
</evidence>
<dbReference type="AlphaFoldDB" id="A0A1W0X860"/>
<dbReference type="PANTHER" id="PTHR46685:SF1">
    <property type="entry name" value="SMALL RIBOSOMAL SUBUNIT PROTEIN US15M"/>
    <property type="match status" value="1"/>
</dbReference>
<dbReference type="Proteomes" id="UP000192578">
    <property type="component" value="Unassembled WGS sequence"/>
</dbReference>
<dbReference type="InterPro" id="IPR009068">
    <property type="entry name" value="uS15_NS1_RNA-bd_sf"/>
</dbReference>
<evidence type="ECO:0000256" key="5">
    <source>
        <dbReference type="ARBA" id="ARBA00023128"/>
    </source>
</evidence>
<dbReference type="SMART" id="SM01387">
    <property type="entry name" value="Ribosomal_S15"/>
    <property type="match status" value="1"/>
</dbReference>
<dbReference type="Gene3D" id="1.10.287.10">
    <property type="entry name" value="S15/NS1, RNA-binding"/>
    <property type="match status" value="1"/>
</dbReference>
<evidence type="ECO:0000256" key="4">
    <source>
        <dbReference type="ARBA" id="ARBA00022980"/>
    </source>
</evidence>
<dbReference type="InterPro" id="IPR052137">
    <property type="entry name" value="uS15_ribosomal"/>
</dbReference>
<evidence type="ECO:0000313" key="10">
    <source>
        <dbReference type="Proteomes" id="UP000192578"/>
    </source>
</evidence>
<keyword evidence="4 9" id="KW-0689">Ribosomal protein</keyword>
<dbReference type="GO" id="GO:0032543">
    <property type="term" value="P:mitochondrial translation"/>
    <property type="evidence" value="ECO:0007669"/>
    <property type="project" value="TreeGrafter"/>
</dbReference>
<keyword evidence="5" id="KW-0496">Mitochondrion</keyword>
<dbReference type="Pfam" id="PF00312">
    <property type="entry name" value="Ribosomal_S15"/>
    <property type="match status" value="1"/>
</dbReference>
<dbReference type="PANTHER" id="PTHR46685">
    <property type="entry name" value="28S RIBOSOMAL PROTEIN S15, MITOCHONDRIAL"/>
    <property type="match status" value="1"/>
</dbReference>
<dbReference type="SUPFAM" id="SSF47060">
    <property type="entry name" value="S15/NS1 RNA-binding domain"/>
    <property type="match status" value="1"/>
</dbReference>
<comment type="caution">
    <text evidence="9">The sequence shown here is derived from an EMBL/GenBank/DDBJ whole genome shotgun (WGS) entry which is preliminary data.</text>
</comment>
<accession>A0A1W0X860</accession>
<evidence type="ECO:0000256" key="2">
    <source>
        <dbReference type="ARBA" id="ARBA00008434"/>
    </source>
</evidence>
<keyword evidence="10" id="KW-1185">Reference proteome</keyword>
<evidence type="ECO:0000256" key="6">
    <source>
        <dbReference type="ARBA" id="ARBA00023274"/>
    </source>
</evidence>
<proteinExistence type="inferred from homology"/>
<evidence type="ECO:0000256" key="1">
    <source>
        <dbReference type="ARBA" id="ARBA00004173"/>
    </source>
</evidence>
<keyword evidence="6" id="KW-0687">Ribonucleoprotein</keyword>
<dbReference type="InterPro" id="IPR000589">
    <property type="entry name" value="Ribosomal_uS15"/>
</dbReference>
<evidence type="ECO:0000256" key="8">
    <source>
        <dbReference type="ARBA" id="ARBA00035528"/>
    </source>
</evidence>
<name>A0A1W0X860_HYPEX</name>
<dbReference type="GO" id="GO:0005763">
    <property type="term" value="C:mitochondrial small ribosomal subunit"/>
    <property type="evidence" value="ECO:0007669"/>
    <property type="project" value="TreeGrafter"/>
</dbReference>
<sequence length="414" mass="48444">MAAIVFRILRLGERAMPSKSFTSLLQLSTGAASSSFLSPCRLLHTSLPRQELIPLDLRPDIAAIKHDVKRGQFKSGDKEALPKPAYLRLRPGFENCRELEDAHPDVRRMCSMEFAGYREPRALLEMDLTRKVQRFGSDFDSIEVRIARLTAQIRTYQAYLATLRNRSKGKPTQILLEAVNRRKKYLRRLRAWDYNKFCWVLEQLNLEFESLEYAARTTRRNIARGLIQKEAMEIRRDKFIKYHQELKAKQRPFLIRKETELAAIDEEEKTLQALQDVEDRRKETGRLLRALHSEEDLPDKSPSSVLSDFNTRKRKFTHYSISRIMLIIETGHLVPYRIHGTRGVNQIRRISSQGDGINRGEEERRRRILRPWHPEYAGLIKIFAPDVNKDIRRDHGLPACQVFFGFWEETESDV</sequence>
<protein>
    <recommendedName>
        <fullName evidence="7">Small ribosomal subunit protein uS15m</fullName>
    </recommendedName>
    <alternativeName>
        <fullName evidence="8">28S ribosomal protein S15, mitochondrial</fullName>
    </alternativeName>
</protein>